<evidence type="ECO:0000256" key="4">
    <source>
        <dbReference type="ARBA" id="ARBA00022723"/>
    </source>
</evidence>
<gene>
    <name evidence="11" type="ORF">A9Z42_0014360</name>
</gene>
<dbReference type="GO" id="GO:0005506">
    <property type="term" value="F:iron ion binding"/>
    <property type="evidence" value="ECO:0007669"/>
    <property type="project" value="InterPro"/>
</dbReference>
<evidence type="ECO:0000256" key="2">
    <source>
        <dbReference type="ARBA" id="ARBA00010617"/>
    </source>
</evidence>
<feature type="binding site" description="axial binding residue" evidence="8">
    <location>
        <position position="308"/>
    </location>
    <ligand>
        <name>heme</name>
        <dbReference type="ChEBI" id="CHEBI:30413"/>
    </ligand>
    <ligandPart>
        <name>Fe</name>
        <dbReference type="ChEBI" id="CHEBI:18248"/>
    </ligandPart>
</feature>
<keyword evidence="12" id="KW-1185">Reference proteome</keyword>
<evidence type="ECO:0000256" key="7">
    <source>
        <dbReference type="ARBA" id="ARBA00023033"/>
    </source>
</evidence>
<dbReference type="Pfam" id="PF00067">
    <property type="entry name" value="p450"/>
    <property type="match status" value="2"/>
</dbReference>
<dbReference type="PANTHER" id="PTHR24305:SF230">
    <property type="entry name" value="P450, PUTATIVE (EUROFUNG)-RELATED"/>
    <property type="match status" value="1"/>
</dbReference>
<dbReference type="OrthoDB" id="1470350at2759"/>
<dbReference type="CDD" id="cd11058">
    <property type="entry name" value="CYP60B-like"/>
    <property type="match status" value="1"/>
</dbReference>
<sequence length="369" mass="42119">MRYGPVVRVGPNTVFYSHPDATKEIRGHRKGNKAEHLKDPHLHSGNQSNVIGANHENHVRYRRSLAHGFSHQAMLDQEPIINTYIDKLLKELKNQSTKQEKIDIVRWYNYTTFDIIGDLAFGEPFYCLEKSDYHPWVALIFSGIKNLSFMSELTFTELVSNASLLIAAGSETTATALSAATYYLGLNPETFAKLAAEVRSAFCSEEEITLTNVQHLSYLRAVIDEAMRLFPSAPGTQPRIISPGGDTIVGRYVPEGTVVGVWQWVNHHNPAHFRDPESFLPERWLGDARFESDKRDAFMPFSIGPRNCIGRNLAYSEMRLILARMVWSFDIRLAEESVGWDMRSKVYMLWEKGPIYVYLTRREGSRMEP</sequence>
<evidence type="ECO:0000256" key="10">
    <source>
        <dbReference type="SAM" id="MobiDB-lite"/>
    </source>
</evidence>
<dbReference type="GO" id="GO:0016705">
    <property type="term" value="F:oxidoreductase activity, acting on paired donors, with incorporation or reduction of molecular oxygen"/>
    <property type="evidence" value="ECO:0007669"/>
    <property type="project" value="InterPro"/>
</dbReference>
<comment type="caution">
    <text evidence="11">The sequence shown here is derived from an EMBL/GenBank/DDBJ whole genome shotgun (WGS) entry which is preliminary data.</text>
</comment>
<evidence type="ECO:0008006" key="13">
    <source>
        <dbReference type="Google" id="ProtNLM"/>
    </source>
</evidence>
<dbReference type="InterPro" id="IPR002403">
    <property type="entry name" value="Cyt_P450_E_grp-IV"/>
</dbReference>
<dbReference type="InterPro" id="IPR001128">
    <property type="entry name" value="Cyt_P450"/>
</dbReference>
<evidence type="ECO:0000256" key="6">
    <source>
        <dbReference type="ARBA" id="ARBA00023004"/>
    </source>
</evidence>
<accession>A0A2H2YX96</accession>
<keyword evidence="6 8" id="KW-0408">Iron</keyword>
<evidence type="ECO:0000313" key="12">
    <source>
        <dbReference type="Proteomes" id="UP000219286"/>
    </source>
</evidence>
<dbReference type="SUPFAM" id="SSF48264">
    <property type="entry name" value="Cytochrome P450"/>
    <property type="match status" value="1"/>
</dbReference>
<organism evidence="11 12">
    <name type="scientific">Trichoderma parareesei</name>
    <name type="common">Filamentous fungus</name>
    <dbReference type="NCBI Taxonomy" id="858221"/>
    <lineage>
        <taxon>Eukaryota</taxon>
        <taxon>Fungi</taxon>
        <taxon>Dikarya</taxon>
        <taxon>Ascomycota</taxon>
        <taxon>Pezizomycotina</taxon>
        <taxon>Sordariomycetes</taxon>
        <taxon>Hypocreomycetidae</taxon>
        <taxon>Hypocreales</taxon>
        <taxon>Hypocreaceae</taxon>
        <taxon>Trichoderma</taxon>
    </lineage>
</organism>
<feature type="region of interest" description="Disordered" evidence="10">
    <location>
        <begin position="26"/>
        <end position="47"/>
    </location>
</feature>
<dbReference type="PRINTS" id="PR00385">
    <property type="entry name" value="P450"/>
</dbReference>
<dbReference type="InterPro" id="IPR017972">
    <property type="entry name" value="Cyt_P450_CS"/>
</dbReference>
<dbReference type="AlphaFoldDB" id="A0A2H2YX96"/>
<evidence type="ECO:0000313" key="11">
    <source>
        <dbReference type="EMBL" id="OTA01087.1"/>
    </source>
</evidence>
<dbReference type="GO" id="GO:0004497">
    <property type="term" value="F:monooxygenase activity"/>
    <property type="evidence" value="ECO:0007669"/>
    <property type="project" value="UniProtKB-KW"/>
</dbReference>
<evidence type="ECO:0000256" key="1">
    <source>
        <dbReference type="ARBA" id="ARBA00001971"/>
    </source>
</evidence>
<name>A0A2H2YX96_TRIPA</name>
<dbReference type="PANTHER" id="PTHR24305">
    <property type="entry name" value="CYTOCHROME P450"/>
    <property type="match status" value="1"/>
</dbReference>
<comment type="similarity">
    <text evidence="2 9">Belongs to the cytochrome P450 family.</text>
</comment>
<keyword evidence="7 9" id="KW-0503">Monooxygenase</keyword>
<protein>
    <recommendedName>
        <fullName evidence="13">Cytochrome P450</fullName>
    </recommendedName>
</protein>
<evidence type="ECO:0000256" key="5">
    <source>
        <dbReference type="ARBA" id="ARBA00023002"/>
    </source>
</evidence>
<feature type="compositionally biased region" description="Basic and acidic residues" evidence="10">
    <location>
        <begin position="32"/>
        <end position="42"/>
    </location>
</feature>
<dbReference type="PROSITE" id="PS00086">
    <property type="entry name" value="CYTOCHROME_P450"/>
    <property type="match status" value="1"/>
</dbReference>
<dbReference type="Proteomes" id="UP000219286">
    <property type="component" value="Unassembled WGS sequence"/>
</dbReference>
<keyword evidence="3 8" id="KW-0349">Heme</keyword>
<dbReference type="InterPro" id="IPR050121">
    <property type="entry name" value="Cytochrome_P450_monoxygenase"/>
</dbReference>
<dbReference type="InterPro" id="IPR036396">
    <property type="entry name" value="Cyt_P450_sf"/>
</dbReference>
<dbReference type="PRINTS" id="PR00465">
    <property type="entry name" value="EP450IV"/>
</dbReference>
<keyword evidence="5 9" id="KW-0560">Oxidoreductase</keyword>
<keyword evidence="4 8" id="KW-0479">Metal-binding</keyword>
<evidence type="ECO:0000256" key="8">
    <source>
        <dbReference type="PIRSR" id="PIRSR602403-1"/>
    </source>
</evidence>
<reference evidence="11 12" key="1">
    <citation type="journal article" date="2015" name="Genome Announc.">
        <title>Genome sequence and annotation of Trichoderma parareesei, the ancestor of the cellulase producer Trichoderma reesei.</title>
        <authorList>
            <person name="Yang D."/>
            <person name="Pomraning K."/>
            <person name="Kopchinskiy A."/>
            <person name="Karimi Aghcheh R."/>
            <person name="Atanasova L."/>
            <person name="Chenthamara K."/>
            <person name="Baker S.E."/>
            <person name="Zhang R."/>
            <person name="Shen Q."/>
            <person name="Freitag M."/>
            <person name="Kubicek C.P."/>
            <person name="Druzhinina I.S."/>
        </authorList>
    </citation>
    <scope>NUCLEOTIDE SEQUENCE [LARGE SCALE GENOMIC DNA]</scope>
    <source>
        <strain evidence="11 12">CBS 125925</strain>
    </source>
</reference>
<proteinExistence type="inferred from homology"/>
<comment type="cofactor">
    <cofactor evidence="1 8">
        <name>heme</name>
        <dbReference type="ChEBI" id="CHEBI:30413"/>
    </cofactor>
</comment>
<dbReference type="EMBL" id="LFMI01000178">
    <property type="protein sequence ID" value="OTA01087.1"/>
    <property type="molecule type" value="Genomic_DNA"/>
</dbReference>
<dbReference type="Gene3D" id="1.10.630.10">
    <property type="entry name" value="Cytochrome P450"/>
    <property type="match status" value="2"/>
</dbReference>
<evidence type="ECO:0000256" key="9">
    <source>
        <dbReference type="RuleBase" id="RU000461"/>
    </source>
</evidence>
<dbReference type="GO" id="GO:0020037">
    <property type="term" value="F:heme binding"/>
    <property type="evidence" value="ECO:0007669"/>
    <property type="project" value="InterPro"/>
</dbReference>
<evidence type="ECO:0000256" key="3">
    <source>
        <dbReference type="ARBA" id="ARBA00022617"/>
    </source>
</evidence>